<comment type="caution">
    <text evidence="10">The sequence shown here is derived from an EMBL/GenBank/DDBJ whole genome shotgun (WGS) entry which is preliminary data.</text>
</comment>
<evidence type="ECO:0000256" key="7">
    <source>
        <dbReference type="ARBA" id="ARBA00023136"/>
    </source>
</evidence>
<dbReference type="Pfam" id="PF13231">
    <property type="entry name" value="PMT_2"/>
    <property type="match status" value="1"/>
</dbReference>
<dbReference type="GO" id="GO:0016757">
    <property type="term" value="F:glycosyltransferase activity"/>
    <property type="evidence" value="ECO:0007669"/>
    <property type="project" value="UniProtKB-KW"/>
</dbReference>
<evidence type="ECO:0000256" key="6">
    <source>
        <dbReference type="ARBA" id="ARBA00022989"/>
    </source>
</evidence>
<sequence>MSPVQIKQNSHLSHFLWLAVTLLWLGIAAVCRPLTLPDEGRYVGIAWEMLTSGNWAIPHLDGLPYFHKPPLFYWITAASFKLFGPSLLASRLASLLAALLMAIALYWFTARHLDKKTAVLAFVALVTQPFFFASAQFANLDMLVASMIAMTIMLAAEFIWSIEQGQLERKYLCMAMVFAAGGVLAKGLIGMVLPVLVVGGWLLVSRRLASLKYFLWWPALVLFFLMASPWFLCMESQFKGFLEYFFIHHHVQRFTGTHFNNQQPFWFYLPVLLALTLPASLWLTRLRKREVQRWSSRQQDVAWLMVCWLALILLFFSIPVSKPLGYIMPVLPAMAVLTAMGMRQAWQHRFPKRLWVTFLAAAVTCVIAMGMVIQHAQKTASFLLATKVQPLVSKQDQLILLNKYQFDLMFYLRLSHPAWMVADWRTAEYEVLDDSWEKELIEAKHFDPQTAANQLLTESVLTQHVCQLGRKQAVWVAGDSGNASHLPMLAGIAPIATVRDHYLWRFSPAQVSRFCLAKTRPRELITAQSGRNKLAR</sequence>
<keyword evidence="7 8" id="KW-0472">Membrane</keyword>
<evidence type="ECO:0000313" key="10">
    <source>
        <dbReference type="EMBL" id="MFD0928195.1"/>
    </source>
</evidence>
<feature type="transmembrane region" description="Helical" evidence="8">
    <location>
        <begin position="172"/>
        <end position="202"/>
    </location>
</feature>
<dbReference type="PANTHER" id="PTHR33908">
    <property type="entry name" value="MANNOSYLTRANSFERASE YKCB-RELATED"/>
    <property type="match status" value="1"/>
</dbReference>
<dbReference type="InterPro" id="IPR038731">
    <property type="entry name" value="RgtA/B/C-like"/>
</dbReference>
<comment type="subcellular location">
    <subcellularLocation>
        <location evidence="1">Cell membrane</location>
        <topology evidence="1">Multi-pass membrane protein</topology>
    </subcellularLocation>
</comment>
<feature type="transmembrane region" description="Helical" evidence="8">
    <location>
        <begin position="265"/>
        <end position="283"/>
    </location>
</feature>
<keyword evidence="6 8" id="KW-1133">Transmembrane helix</keyword>
<keyword evidence="2" id="KW-1003">Cell membrane</keyword>
<reference evidence="11" key="1">
    <citation type="journal article" date="2019" name="Int. J. Syst. Evol. Microbiol.">
        <title>The Global Catalogue of Microorganisms (GCM) 10K type strain sequencing project: providing services to taxonomists for standard genome sequencing and annotation.</title>
        <authorList>
            <consortium name="The Broad Institute Genomics Platform"/>
            <consortium name="The Broad Institute Genome Sequencing Center for Infectious Disease"/>
            <person name="Wu L."/>
            <person name="Ma J."/>
        </authorList>
    </citation>
    <scope>NUCLEOTIDE SEQUENCE [LARGE SCALE GENOMIC DNA]</scope>
    <source>
        <strain evidence="11">CCUG 59685</strain>
    </source>
</reference>
<keyword evidence="4 10" id="KW-0808">Transferase</keyword>
<dbReference type="InterPro" id="IPR050297">
    <property type="entry name" value="LipidA_mod_glycosyltrf_83"/>
</dbReference>
<keyword evidence="5 8" id="KW-0812">Transmembrane</keyword>
<protein>
    <submittedName>
        <fullName evidence="10">ArnT family glycosyltransferase</fullName>
        <ecNumber evidence="10">2.4.-.-</ecNumber>
    </submittedName>
</protein>
<feature type="transmembrane region" description="Helical" evidence="8">
    <location>
        <begin position="324"/>
        <end position="342"/>
    </location>
</feature>
<evidence type="ECO:0000256" key="4">
    <source>
        <dbReference type="ARBA" id="ARBA00022679"/>
    </source>
</evidence>
<evidence type="ECO:0000256" key="2">
    <source>
        <dbReference type="ARBA" id="ARBA00022475"/>
    </source>
</evidence>
<feature type="transmembrane region" description="Helical" evidence="8">
    <location>
        <begin position="88"/>
        <end position="107"/>
    </location>
</feature>
<feature type="domain" description="Glycosyltransferase RgtA/B/C/D-like" evidence="9">
    <location>
        <begin position="67"/>
        <end position="231"/>
    </location>
</feature>
<evidence type="ECO:0000256" key="1">
    <source>
        <dbReference type="ARBA" id="ARBA00004651"/>
    </source>
</evidence>
<feature type="transmembrane region" description="Helical" evidence="8">
    <location>
        <begin position="214"/>
        <end position="234"/>
    </location>
</feature>
<evidence type="ECO:0000313" key="11">
    <source>
        <dbReference type="Proteomes" id="UP001597106"/>
    </source>
</evidence>
<name>A0ABW3GCJ7_9PROT</name>
<keyword evidence="3 10" id="KW-0328">Glycosyltransferase</keyword>
<dbReference type="EMBL" id="JBHTJW010000001">
    <property type="protein sequence ID" value="MFD0928195.1"/>
    <property type="molecule type" value="Genomic_DNA"/>
</dbReference>
<feature type="transmembrane region" description="Helical" evidence="8">
    <location>
        <begin position="119"/>
        <end position="137"/>
    </location>
</feature>
<keyword evidence="11" id="KW-1185">Reference proteome</keyword>
<evidence type="ECO:0000256" key="8">
    <source>
        <dbReference type="SAM" id="Phobius"/>
    </source>
</evidence>
<accession>A0ABW3GCJ7</accession>
<dbReference type="Proteomes" id="UP001597106">
    <property type="component" value="Unassembled WGS sequence"/>
</dbReference>
<dbReference type="RefSeq" id="WP_379073360.1">
    <property type="nucleotide sequence ID" value="NZ_JBHTJW010000001.1"/>
</dbReference>
<dbReference type="PANTHER" id="PTHR33908:SF3">
    <property type="entry name" value="UNDECAPRENYL PHOSPHATE-ALPHA-4-AMINO-4-DEOXY-L-ARABINOSE ARABINOSYL TRANSFERASE"/>
    <property type="match status" value="1"/>
</dbReference>
<dbReference type="EC" id="2.4.-.-" evidence="10"/>
<evidence type="ECO:0000259" key="9">
    <source>
        <dbReference type="Pfam" id="PF13231"/>
    </source>
</evidence>
<evidence type="ECO:0000256" key="5">
    <source>
        <dbReference type="ARBA" id="ARBA00022692"/>
    </source>
</evidence>
<feature type="transmembrane region" description="Helical" evidence="8">
    <location>
        <begin position="301"/>
        <end position="318"/>
    </location>
</feature>
<evidence type="ECO:0000256" key="3">
    <source>
        <dbReference type="ARBA" id="ARBA00022676"/>
    </source>
</evidence>
<organism evidence="10 11">
    <name type="scientific">Methylophilus glucosoxydans</name>
    <dbReference type="NCBI Taxonomy" id="752553"/>
    <lineage>
        <taxon>Bacteria</taxon>
        <taxon>Pseudomonadati</taxon>
        <taxon>Pseudomonadota</taxon>
        <taxon>Betaproteobacteria</taxon>
        <taxon>Nitrosomonadales</taxon>
        <taxon>Methylophilaceae</taxon>
        <taxon>Methylophilus</taxon>
    </lineage>
</organism>
<feature type="transmembrane region" description="Helical" evidence="8">
    <location>
        <begin position="354"/>
        <end position="373"/>
    </location>
</feature>
<gene>
    <name evidence="10" type="ORF">ACFQ1T_00245</name>
</gene>
<proteinExistence type="predicted"/>